<name>A0A9D1ZKQ6_9LACO</name>
<gene>
    <name evidence="2" type="ORF">H9820_00100</name>
</gene>
<evidence type="ECO:0000313" key="3">
    <source>
        <dbReference type="Proteomes" id="UP000824013"/>
    </source>
</evidence>
<accession>A0A9D1ZKQ6</accession>
<reference evidence="2" key="2">
    <citation type="submission" date="2021-04" db="EMBL/GenBank/DDBJ databases">
        <authorList>
            <person name="Gilroy R."/>
        </authorList>
    </citation>
    <scope>NUCLEOTIDE SEQUENCE</scope>
    <source>
        <strain evidence="2">3204</strain>
    </source>
</reference>
<evidence type="ECO:0000256" key="1">
    <source>
        <dbReference type="SAM" id="MobiDB-lite"/>
    </source>
</evidence>
<organism evidence="2 3">
    <name type="scientific">Candidatus Companilactobacillus pullicola</name>
    <dbReference type="NCBI Taxonomy" id="2838523"/>
    <lineage>
        <taxon>Bacteria</taxon>
        <taxon>Bacillati</taxon>
        <taxon>Bacillota</taxon>
        <taxon>Bacilli</taxon>
        <taxon>Lactobacillales</taxon>
        <taxon>Lactobacillaceae</taxon>
        <taxon>Companilactobacillus</taxon>
    </lineage>
</organism>
<dbReference type="AlphaFoldDB" id="A0A9D1ZKQ6"/>
<sequence>MRAEKYEGIDKVLVIDDRGEKAVISKGEDLEDKTQLSNQLQARGKSVNQAREELITKSLTNKLKFAPARLKEYFAERNQSDEVEKIDKLTSTVPSQNFKKISNEVEFFGQSFLEGFLDFYGIELDNAVKDYERRLHIIEQVDLNNHHKAYYLGTVIDNDLKLANEKEPLASREEAEEVLQKFSKSEAERDLSATLQRREEKDDENE</sequence>
<evidence type="ECO:0000313" key="2">
    <source>
        <dbReference type="EMBL" id="HIY91328.1"/>
    </source>
</evidence>
<feature type="region of interest" description="Disordered" evidence="1">
    <location>
        <begin position="167"/>
        <end position="206"/>
    </location>
</feature>
<dbReference type="EMBL" id="DXCM01000002">
    <property type="protein sequence ID" value="HIY91328.1"/>
    <property type="molecule type" value="Genomic_DNA"/>
</dbReference>
<comment type="caution">
    <text evidence="2">The sequence shown here is derived from an EMBL/GenBank/DDBJ whole genome shotgun (WGS) entry which is preliminary data.</text>
</comment>
<dbReference type="Proteomes" id="UP000824013">
    <property type="component" value="Unassembled WGS sequence"/>
</dbReference>
<protein>
    <submittedName>
        <fullName evidence="2">Uncharacterized protein</fullName>
    </submittedName>
</protein>
<proteinExistence type="predicted"/>
<reference evidence="2" key="1">
    <citation type="journal article" date="2021" name="PeerJ">
        <title>Extensive microbial diversity within the chicken gut microbiome revealed by metagenomics and culture.</title>
        <authorList>
            <person name="Gilroy R."/>
            <person name="Ravi A."/>
            <person name="Getino M."/>
            <person name="Pursley I."/>
            <person name="Horton D.L."/>
            <person name="Alikhan N.F."/>
            <person name="Baker D."/>
            <person name="Gharbi K."/>
            <person name="Hall N."/>
            <person name="Watson M."/>
            <person name="Adriaenssens E.M."/>
            <person name="Foster-Nyarko E."/>
            <person name="Jarju S."/>
            <person name="Secka A."/>
            <person name="Antonio M."/>
            <person name="Oren A."/>
            <person name="Chaudhuri R.R."/>
            <person name="La Ragione R."/>
            <person name="Hildebrand F."/>
            <person name="Pallen M.J."/>
        </authorList>
    </citation>
    <scope>NUCLEOTIDE SEQUENCE</scope>
    <source>
        <strain evidence="2">3204</strain>
    </source>
</reference>
<feature type="compositionally biased region" description="Basic and acidic residues" evidence="1">
    <location>
        <begin position="183"/>
        <end position="200"/>
    </location>
</feature>